<proteinExistence type="predicted"/>
<organism evidence="3 4">
    <name type="scientific">candidate division WWE3 bacterium RBG_16_37_10</name>
    <dbReference type="NCBI Taxonomy" id="1802610"/>
    <lineage>
        <taxon>Bacteria</taxon>
        <taxon>Katanobacteria</taxon>
    </lineage>
</organism>
<name>A0A1F4UXJ8_UNCKA</name>
<evidence type="ECO:0000313" key="4">
    <source>
        <dbReference type="Proteomes" id="UP000177371"/>
    </source>
</evidence>
<reference evidence="3 4" key="1">
    <citation type="journal article" date="2016" name="Nat. Commun.">
        <title>Thousands of microbial genomes shed light on interconnected biogeochemical processes in an aquifer system.</title>
        <authorList>
            <person name="Anantharaman K."/>
            <person name="Brown C.T."/>
            <person name="Hug L.A."/>
            <person name="Sharon I."/>
            <person name="Castelle C.J."/>
            <person name="Probst A.J."/>
            <person name="Thomas B.C."/>
            <person name="Singh A."/>
            <person name="Wilkins M.J."/>
            <person name="Karaoz U."/>
            <person name="Brodie E.L."/>
            <person name="Williams K.H."/>
            <person name="Hubbard S.S."/>
            <person name="Banfield J.F."/>
        </authorList>
    </citation>
    <scope>NUCLEOTIDE SEQUENCE [LARGE SCALE GENOMIC DNA]</scope>
</reference>
<feature type="compositionally biased region" description="Pro residues" evidence="1">
    <location>
        <begin position="48"/>
        <end position="63"/>
    </location>
</feature>
<feature type="region of interest" description="Disordered" evidence="1">
    <location>
        <begin position="1"/>
        <end position="65"/>
    </location>
</feature>
<dbReference type="AlphaFoldDB" id="A0A1F4UXJ8"/>
<dbReference type="Proteomes" id="UP000177371">
    <property type="component" value="Unassembled WGS sequence"/>
</dbReference>
<keyword evidence="2" id="KW-1133">Transmembrane helix</keyword>
<accession>A0A1F4UXJ8</accession>
<evidence type="ECO:0000313" key="3">
    <source>
        <dbReference type="EMBL" id="OGC49651.1"/>
    </source>
</evidence>
<keyword evidence="2" id="KW-0812">Transmembrane</keyword>
<gene>
    <name evidence="3" type="ORF">A2W32_04925</name>
</gene>
<feature type="compositionally biased region" description="Polar residues" evidence="1">
    <location>
        <begin position="12"/>
        <end position="28"/>
    </location>
</feature>
<protein>
    <submittedName>
        <fullName evidence="3">Uncharacterized protein</fullName>
    </submittedName>
</protein>
<sequence>MEPIIPQAASGDAQNETQFQTPNLNQESPVVVQSKEPTPSAPETSPLPKQPSTPLPPPVPPSRPHPKFKIKKRYILLMLLISFIVVIVTLKELNRKRVEIIDESPRFNVTEAPTPTPEEEPAKQWKSFSASQHGITFKYPVESYLEKSNPFSQDSPVYKAIFRGKRQDEGLITESNLFDGYIFKIVVNTNPQNRPLIDLARNKVSSFAFSCPDLAQISEVEATKIDGLTAQAFSVINCNSDFKVTFVVSKNFVYEIDQIYKGDIGFKQKYEKDTDEILLSLKIDRELPPPEDPIITFTSGVHRFSFRHPRFNTDCCQVPSPVYGIFFNSGKFYFVDTSLGIPEKNKPFDGFGVFVDENEMKVPFEMYLVSEKNALLEDYRIITGRNPEESEEKTKVGEVDAVLLKGYAWWGDIIMLQIPNTSKIMIISKTEFLPGSFKEVFGDILNSFVFSSPVAGSSDFR</sequence>
<feature type="transmembrane region" description="Helical" evidence="2">
    <location>
        <begin position="73"/>
        <end position="90"/>
    </location>
</feature>
<keyword evidence="2" id="KW-0472">Membrane</keyword>
<evidence type="ECO:0000256" key="1">
    <source>
        <dbReference type="SAM" id="MobiDB-lite"/>
    </source>
</evidence>
<dbReference type="EMBL" id="MEUT01000046">
    <property type="protein sequence ID" value="OGC49651.1"/>
    <property type="molecule type" value="Genomic_DNA"/>
</dbReference>
<comment type="caution">
    <text evidence="3">The sequence shown here is derived from an EMBL/GenBank/DDBJ whole genome shotgun (WGS) entry which is preliminary data.</text>
</comment>
<evidence type="ECO:0000256" key="2">
    <source>
        <dbReference type="SAM" id="Phobius"/>
    </source>
</evidence>